<organism evidence="1 2">
    <name type="scientific">Camellia lanceoleosa</name>
    <dbReference type="NCBI Taxonomy" id="1840588"/>
    <lineage>
        <taxon>Eukaryota</taxon>
        <taxon>Viridiplantae</taxon>
        <taxon>Streptophyta</taxon>
        <taxon>Embryophyta</taxon>
        <taxon>Tracheophyta</taxon>
        <taxon>Spermatophyta</taxon>
        <taxon>Magnoliopsida</taxon>
        <taxon>eudicotyledons</taxon>
        <taxon>Gunneridae</taxon>
        <taxon>Pentapetalae</taxon>
        <taxon>asterids</taxon>
        <taxon>Ericales</taxon>
        <taxon>Theaceae</taxon>
        <taxon>Camellia</taxon>
    </lineage>
</organism>
<dbReference type="Proteomes" id="UP001060215">
    <property type="component" value="Chromosome 15"/>
</dbReference>
<sequence length="144" mass="16232">MEVLRCSSSSSPPLMIQKTVPIKRSVNKVLMVKHSQSSVKKTHPSLLQIRSSSKKKIFEDQSKGIVCYRDGSGEITCEGYDEGPRLQRQLSAITYHPRDAEIIDLLHKKWLQIIEGGDHHHNYADKGGDDGQKGFNWNGFNSLL</sequence>
<proteinExistence type="predicted"/>
<evidence type="ECO:0000313" key="2">
    <source>
        <dbReference type="Proteomes" id="UP001060215"/>
    </source>
</evidence>
<accession>A0ACC0FBR5</accession>
<name>A0ACC0FBR5_9ERIC</name>
<keyword evidence="2" id="KW-1185">Reference proteome</keyword>
<comment type="caution">
    <text evidence="1">The sequence shown here is derived from an EMBL/GenBank/DDBJ whole genome shotgun (WGS) entry which is preliminary data.</text>
</comment>
<reference evidence="1 2" key="1">
    <citation type="journal article" date="2022" name="Plant J.">
        <title>Chromosome-level genome of Camellia lanceoleosa provides a valuable resource for understanding genome evolution and self-incompatibility.</title>
        <authorList>
            <person name="Gong W."/>
            <person name="Xiao S."/>
            <person name="Wang L."/>
            <person name="Liao Z."/>
            <person name="Chang Y."/>
            <person name="Mo W."/>
            <person name="Hu G."/>
            <person name="Li W."/>
            <person name="Zhao G."/>
            <person name="Zhu H."/>
            <person name="Hu X."/>
            <person name="Ji K."/>
            <person name="Xiang X."/>
            <person name="Song Q."/>
            <person name="Yuan D."/>
            <person name="Jin S."/>
            <person name="Zhang L."/>
        </authorList>
    </citation>
    <scope>NUCLEOTIDE SEQUENCE [LARGE SCALE GENOMIC DNA]</scope>
    <source>
        <strain evidence="1">SQ_2022a</strain>
    </source>
</reference>
<dbReference type="EMBL" id="CM045772">
    <property type="protein sequence ID" value="KAI7986127.1"/>
    <property type="molecule type" value="Genomic_DNA"/>
</dbReference>
<evidence type="ECO:0000313" key="1">
    <source>
        <dbReference type="EMBL" id="KAI7986127.1"/>
    </source>
</evidence>
<gene>
    <name evidence="1" type="ORF">LOK49_LG14G02232</name>
</gene>
<protein>
    <submittedName>
        <fullName evidence="1">Uncharacterized protein</fullName>
    </submittedName>
</protein>